<dbReference type="InterPro" id="IPR038587">
    <property type="entry name" value="Ribosomal_eL40_sf"/>
</dbReference>
<feature type="region of interest" description="Disordered" evidence="1">
    <location>
        <begin position="30"/>
        <end position="52"/>
    </location>
</feature>
<name>A0ABD4SFQ0_LACDL</name>
<evidence type="ECO:0000313" key="5">
    <source>
        <dbReference type="Proteomes" id="UP001200334"/>
    </source>
</evidence>
<evidence type="ECO:0000256" key="1">
    <source>
        <dbReference type="SAM" id="MobiDB-lite"/>
    </source>
</evidence>
<dbReference type="PANTHER" id="PTHR40038:SF1">
    <property type="entry name" value="MEMBRANE-ASSOCIATED PROTEIN TCAA"/>
    <property type="match status" value="1"/>
</dbReference>
<evidence type="ECO:0000313" key="4">
    <source>
        <dbReference type="EMBL" id="MCD5563358.1"/>
    </source>
</evidence>
<organism evidence="4 5">
    <name type="scientific">Lactobacillus delbrueckii subsp. lactis</name>
    <dbReference type="NCBI Taxonomy" id="29397"/>
    <lineage>
        <taxon>Bacteria</taxon>
        <taxon>Bacillati</taxon>
        <taxon>Bacillota</taxon>
        <taxon>Bacilli</taxon>
        <taxon>Lactobacillales</taxon>
        <taxon>Lactobacillaceae</taxon>
        <taxon>Lactobacillus</taxon>
    </lineage>
</organism>
<reference evidence="4 5" key="1">
    <citation type="submission" date="2021-12" db="EMBL/GenBank/DDBJ databases">
        <title>Antimicrobial susceptibility of Lactobacillus delbrueckii subsp. lactis obtained from milk products and other habitats.</title>
        <authorList>
            <person name="Shani N."/>
        </authorList>
    </citation>
    <scope>NUCLEOTIDE SEQUENCE [LARGE SCALE GENOMIC DNA]</scope>
    <source>
        <strain evidence="4 5">FAM 21755</strain>
    </source>
</reference>
<evidence type="ECO:0000259" key="3">
    <source>
        <dbReference type="Pfam" id="PF13240"/>
    </source>
</evidence>
<protein>
    <submittedName>
        <fullName evidence="4">Zinc-ribbon domain-containing protein</fullName>
    </submittedName>
</protein>
<dbReference type="Gene3D" id="4.10.1060.50">
    <property type="match status" value="1"/>
</dbReference>
<feature type="transmembrane region" description="Helical" evidence="2">
    <location>
        <begin position="63"/>
        <end position="80"/>
    </location>
</feature>
<keyword evidence="2" id="KW-0812">Transmembrane</keyword>
<dbReference type="AlphaFoldDB" id="A0ABD4SFQ0"/>
<dbReference type="Pfam" id="PF13240">
    <property type="entry name" value="Zn_Ribbon_1"/>
    <property type="match status" value="1"/>
</dbReference>
<feature type="domain" description="Zinc-ribbon" evidence="3">
    <location>
        <begin position="3"/>
        <end position="25"/>
    </location>
</feature>
<feature type="compositionally biased region" description="Low complexity" evidence="1">
    <location>
        <begin position="30"/>
        <end position="44"/>
    </location>
</feature>
<comment type="caution">
    <text evidence="4">The sequence shown here is derived from an EMBL/GenBank/DDBJ whole genome shotgun (WGS) entry which is preliminary data.</text>
</comment>
<gene>
    <name evidence="4" type="ORF">LOB85_04245</name>
</gene>
<dbReference type="PANTHER" id="PTHR40038">
    <property type="entry name" value="MEMBRANE-ASSOCIATED PROTEIN TCAA"/>
    <property type="match status" value="1"/>
</dbReference>
<evidence type="ECO:0000256" key="2">
    <source>
        <dbReference type="SAM" id="Phobius"/>
    </source>
</evidence>
<sequence>MIYCANCGAKNQANATFCANCGAKLVKPAQSSQPTQQVQPVKPAKTGKRRADLKQVRKWKKQILIAAAVLLVLLAGYGYGKAYYAKDKQIVQPLQEYYKANPDQGQQRRC</sequence>
<dbReference type="EMBL" id="JAJNUY010000012">
    <property type="protein sequence ID" value="MCD5563358.1"/>
    <property type="molecule type" value="Genomic_DNA"/>
</dbReference>
<proteinExistence type="predicted"/>
<dbReference type="RefSeq" id="WP_083289609.1">
    <property type="nucleotide sequence ID" value="NZ_JAJNTE010000011.1"/>
</dbReference>
<keyword evidence="2" id="KW-0472">Membrane</keyword>
<dbReference type="Proteomes" id="UP001200334">
    <property type="component" value="Unassembled WGS sequence"/>
</dbReference>
<accession>A0ABD4SFQ0</accession>
<dbReference type="InterPro" id="IPR026870">
    <property type="entry name" value="Zinc_ribbon_dom"/>
</dbReference>
<keyword evidence="2" id="KW-1133">Transmembrane helix</keyword>